<evidence type="ECO:0000256" key="1">
    <source>
        <dbReference type="ARBA" id="ARBA00006102"/>
    </source>
</evidence>
<dbReference type="PANTHER" id="PTHR43842:SF2">
    <property type="entry name" value="PROPIONYL-COA CARBOXYLASE BETA CHAIN, MITOCHONDRIAL"/>
    <property type="match status" value="1"/>
</dbReference>
<feature type="compositionally biased region" description="Low complexity" evidence="2">
    <location>
        <begin position="1"/>
        <end position="11"/>
    </location>
</feature>
<keyword evidence="6" id="KW-1185">Reference proteome</keyword>
<comment type="similarity">
    <text evidence="1">Belongs to the AccD/PCCB family.</text>
</comment>
<feature type="compositionally biased region" description="Basic and acidic residues" evidence="2">
    <location>
        <begin position="18"/>
        <end position="40"/>
    </location>
</feature>
<dbReference type="SUPFAM" id="SSF52096">
    <property type="entry name" value="ClpP/crotonase"/>
    <property type="match status" value="2"/>
</dbReference>
<feature type="region of interest" description="Disordered" evidence="2">
    <location>
        <begin position="1"/>
        <end position="40"/>
    </location>
</feature>
<accession>A0ABM5QMG7</accession>
<dbReference type="InterPro" id="IPR029045">
    <property type="entry name" value="ClpP/crotonase-like_dom_sf"/>
</dbReference>
<protein>
    <submittedName>
        <fullName evidence="5">Methylmalonyl-CoA carboxyltransferase</fullName>
    </submittedName>
</protein>
<feature type="domain" description="CoA carboxyltransferase C-terminal" evidence="4">
    <location>
        <begin position="267"/>
        <end position="502"/>
    </location>
</feature>
<dbReference type="InterPro" id="IPR011762">
    <property type="entry name" value="COA_CT_N"/>
</dbReference>
<dbReference type="InterPro" id="IPR034733">
    <property type="entry name" value="AcCoA_carboxyl_beta"/>
</dbReference>
<dbReference type="InterPro" id="IPR051047">
    <property type="entry name" value="AccD/PCCB"/>
</dbReference>
<reference evidence="5 6" key="1">
    <citation type="submission" date="2014-07" db="EMBL/GenBank/DDBJ databases">
        <title>Complete genome sequence of Corynebacterium atypicum DSM 44849: identifiction of the mycolic acid biosynthesis genes.</title>
        <authorList>
            <person name="Tippelt A."/>
            <person name="Mollmann S."/>
            <person name="Albersmeier A."/>
            <person name="Jaenicke S."/>
            <person name="Ruckert C."/>
            <person name="Tauch A."/>
        </authorList>
    </citation>
    <scope>NUCLEOTIDE SEQUENCE [LARGE SCALE GENOMIC DNA]</scope>
    <source>
        <strain evidence="5 6">R2070</strain>
    </source>
</reference>
<dbReference type="RefSeq" id="WP_038604992.1">
    <property type="nucleotide sequence ID" value="NZ_CP008944.1"/>
</dbReference>
<gene>
    <name evidence="5" type="ORF">CATYP_03875</name>
</gene>
<evidence type="ECO:0000313" key="5">
    <source>
        <dbReference type="EMBL" id="AIG63932.1"/>
    </source>
</evidence>
<feature type="domain" description="CoA carboxyltransferase N-terminal" evidence="3">
    <location>
        <begin position="6"/>
        <end position="258"/>
    </location>
</feature>
<sequence>MTEHTTTTRPTRCGFAAQRDELTEASEARARDRQHAKDKSTARERIAALVDADSFEEVGQFAGGDISTGFTGAAVITGLGTIDGRQVAVYSQDFANQGSTLGEVEGDKIVALMDLALDLKIPIIAILDSGGARIQQGVIALSQYGRIFSRSCQASGVVPQFSLIMGPCAGGAVYSPALTDFVVVTKDISHMFVTGPDVVRATTGEDVSFDELGGAQVHAATSGVAHYLAEDEADALDYTRTLLSYLPQNSTSAVPEFAFPEAGAGEPDEVDVDQLVPASTRVPYDMEALICGVLDHGEFVQVHEHFARSLLVGFGCMAGTTVGVVANQPLYEAGTLDVDSSEKLARFVRFCDAFNIPVVTLVDVPGYRPGTDQEHAGIIRRGAKVISAYATASVPLITVVIRKAYGGAYIVMGSKSIGGDLVFAWPGAEIAVMGAEGAVAILHRRELAAATAEGRSAEVQAELAEAYRRENINPNLSLATGQLGGIIAPQETRSTIVRALRALRSKTARPGCPRKHDTLPI</sequence>
<evidence type="ECO:0000259" key="4">
    <source>
        <dbReference type="PROSITE" id="PS50989"/>
    </source>
</evidence>
<dbReference type="Proteomes" id="UP000028504">
    <property type="component" value="Chromosome"/>
</dbReference>
<dbReference type="PANTHER" id="PTHR43842">
    <property type="entry name" value="PROPIONYL-COA CARBOXYLASE BETA CHAIN"/>
    <property type="match status" value="1"/>
</dbReference>
<evidence type="ECO:0000256" key="2">
    <source>
        <dbReference type="SAM" id="MobiDB-lite"/>
    </source>
</evidence>
<dbReference type="PROSITE" id="PS50989">
    <property type="entry name" value="COA_CT_CTER"/>
    <property type="match status" value="1"/>
</dbReference>
<dbReference type="InterPro" id="IPR011763">
    <property type="entry name" value="COA_CT_C"/>
</dbReference>
<dbReference type="Gene3D" id="3.90.226.10">
    <property type="entry name" value="2-enoyl-CoA Hydratase, Chain A, domain 1"/>
    <property type="match status" value="2"/>
</dbReference>
<evidence type="ECO:0000259" key="3">
    <source>
        <dbReference type="PROSITE" id="PS50980"/>
    </source>
</evidence>
<proteinExistence type="inferred from homology"/>
<organism evidence="5 6">
    <name type="scientific">Corynebacterium atypicum</name>
    <dbReference type="NCBI Taxonomy" id="191610"/>
    <lineage>
        <taxon>Bacteria</taxon>
        <taxon>Bacillati</taxon>
        <taxon>Actinomycetota</taxon>
        <taxon>Actinomycetes</taxon>
        <taxon>Mycobacteriales</taxon>
        <taxon>Corynebacteriaceae</taxon>
        <taxon>Corynebacterium</taxon>
    </lineage>
</organism>
<dbReference type="PROSITE" id="PS50980">
    <property type="entry name" value="COA_CT_NTER"/>
    <property type="match status" value="1"/>
</dbReference>
<dbReference type="EMBL" id="CP008944">
    <property type="protein sequence ID" value="AIG63932.1"/>
    <property type="molecule type" value="Genomic_DNA"/>
</dbReference>
<name>A0ABM5QMG7_9CORY</name>
<evidence type="ECO:0000313" key="6">
    <source>
        <dbReference type="Proteomes" id="UP000028504"/>
    </source>
</evidence>
<dbReference type="Pfam" id="PF01039">
    <property type="entry name" value="Carboxyl_trans"/>
    <property type="match status" value="1"/>
</dbReference>